<keyword evidence="5 18" id="KW-0396">Initiation factor</keyword>
<evidence type="ECO:0000256" key="2">
    <source>
        <dbReference type="ARBA" id="ARBA00007733"/>
    </source>
</evidence>
<dbReference type="InterPro" id="IPR044145">
    <property type="entry name" value="IF2_II"/>
</dbReference>
<dbReference type="EMBL" id="CP119960">
    <property type="protein sequence ID" value="WFD39151.1"/>
    <property type="molecule type" value="Genomic_DNA"/>
</dbReference>
<dbReference type="FunFam" id="3.40.50.300:FF:000019">
    <property type="entry name" value="Translation initiation factor IF-2"/>
    <property type="match status" value="1"/>
</dbReference>
<dbReference type="Pfam" id="PF00009">
    <property type="entry name" value="GTP_EFTU"/>
    <property type="match status" value="1"/>
</dbReference>
<dbReference type="PROSITE" id="PS51722">
    <property type="entry name" value="G_TR_2"/>
    <property type="match status" value="1"/>
</dbReference>
<evidence type="ECO:0000256" key="10">
    <source>
        <dbReference type="ARBA" id="ARBA00023134"/>
    </source>
</evidence>
<dbReference type="Pfam" id="PF11987">
    <property type="entry name" value="IF-2"/>
    <property type="match status" value="1"/>
</dbReference>
<evidence type="ECO:0000256" key="16">
    <source>
        <dbReference type="SAM" id="MobiDB-lite"/>
    </source>
</evidence>
<keyword evidence="8" id="KW-0809">Transit peptide</keyword>
<dbReference type="CDD" id="cd01887">
    <property type="entry name" value="IF2_eIF5B"/>
    <property type="match status" value="1"/>
</dbReference>
<evidence type="ECO:0000256" key="3">
    <source>
        <dbReference type="ARBA" id="ARBA00010048"/>
    </source>
</evidence>
<reference evidence="18" key="1">
    <citation type="submission" date="2023-03" db="EMBL/GenBank/DDBJ databases">
        <title>Mating type loci evolution in Malassezia.</title>
        <authorList>
            <person name="Coelho M.A."/>
        </authorList>
    </citation>
    <scope>NUCLEOTIDE SEQUENCE</scope>
    <source>
        <strain evidence="18">CBS 9431</strain>
    </source>
</reference>
<evidence type="ECO:0000256" key="4">
    <source>
        <dbReference type="ARBA" id="ARBA00011695"/>
    </source>
</evidence>
<dbReference type="Proteomes" id="UP001217754">
    <property type="component" value="Chromosome 3"/>
</dbReference>
<dbReference type="NCBIfam" id="TIGR00231">
    <property type="entry name" value="small_GTP"/>
    <property type="match status" value="1"/>
</dbReference>
<dbReference type="SUPFAM" id="SSF50447">
    <property type="entry name" value="Translation proteins"/>
    <property type="match status" value="2"/>
</dbReference>
<name>A0AAF0JFP4_9BASI</name>
<dbReference type="GO" id="GO:0003743">
    <property type="term" value="F:translation initiation factor activity"/>
    <property type="evidence" value="ECO:0007669"/>
    <property type="project" value="UniProtKB-KW"/>
</dbReference>
<keyword evidence="9" id="KW-0496">Mitochondrion</keyword>
<dbReference type="GO" id="GO:0005739">
    <property type="term" value="C:mitochondrion"/>
    <property type="evidence" value="ECO:0007669"/>
    <property type="project" value="UniProtKB-SubCell"/>
</dbReference>
<dbReference type="AlphaFoldDB" id="A0AAF0JFP4"/>
<evidence type="ECO:0000256" key="6">
    <source>
        <dbReference type="ARBA" id="ARBA00022741"/>
    </source>
</evidence>
<dbReference type="FunFam" id="3.40.50.10050:FF:000001">
    <property type="entry name" value="Translation initiation factor IF-2"/>
    <property type="match status" value="1"/>
</dbReference>
<dbReference type="Gene3D" id="3.40.50.300">
    <property type="entry name" value="P-loop containing nucleotide triphosphate hydrolases"/>
    <property type="match status" value="1"/>
</dbReference>
<evidence type="ECO:0000256" key="12">
    <source>
        <dbReference type="ARBA" id="ARBA00025162"/>
    </source>
</evidence>
<proteinExistence type="inferred from homology"/>
<dbReference type="Pfam" id="PF22042">
    <property type="entry name" value="EF-G_D2"/>
    <property type="match status" value="1"/>
</dbReference>
<evidence type="ECO:0000256" key="11">
    <source>
        <dbReference type="ARBA" id="ARBA00023186"/>
    </source>
</evidence>
<dbReference type="Gene3D" id="1.10.287.370">
    <property type="match status" value="1"/>
</dbReference>
<dbReference type="PRINTS" id="PR00315">
    <property type="entry name" value="ELONGATNFCT"/>
</dbReference>
<dbReference type="PANTHER" id="PTHR43381:SF20">
    <property type="entry name" value="TRANSLATION INITIATION FACTOR IF-2, MITOCHONDRIAL"/>
    <property type="match status" value="1"/>
</dbReference>
<dbReference type="InterPro" id="IPR036925">
    <property type="entry name" value="TIF_IF2_dom3_sf"/>
</dbReference>
<dbReference type="GO" id="GO:0005525">
    <property type="term" value="F:GTP binding"/>
    <property type="evidence" value="ECO:0007669"/>
    <property type="project" value="UniProtKB-KW"/>
</dbReference>
<sequence>MAAAGPSVETNARGIPAAPFVEDVVKHLGSEDAEVMPTLQTFQEAISKYKFMEMSTAQRRKGLEQKIPDITSTLNMVEYLKKRKDDPEPVETTFELNDTLYARAKLEPVDRVHLWLGANVMLSYGIDEAIELLTEKLSNAKTNLATANEDLGFLRDQITTMEVNTARVHNWDVKRRRDRAAAWRGEQSGARNEGRSAKPGPSRQQRGPQRPGQAPGPQRNGPQRKGKIPGPKNWARPDAPRQAAPKKEAKPAEKPKEAPRREAPRRETPRTREVSLPRMISVVNLARVLGVNMRMLQFRMEKIGLTDVRPDHLLKYDDAELLAAEYNVVTVADEESAFDIYPRAPVDDATKATLPLRPPVVTIMGHVDHGKTTLLDKLRSASVAQGEAGGITQHIGAFSVPLKREGEISTITFLDTPGHAAFSLMRSRGASVTDIVVLVVAADDGVMPQTKEVISLVQGDGGLKVPLVVAISKIDMPNADAQRVKYDLMGAGVEIEELGGDVPCVEISAKKGLGLDALEETLAVLAEMGELRAEHDGPAEGRILESKVDKGRGNVATVLVQRGTLRAGDALICGTTWARVRQLMKPDGSSTKAVLPGTPVQVAGWRELPAAGDEFVGAQDEGACKRAVENRKRVLEQKALLHDAEQIDEQRRKLAEAEAQRERAAFEDRQRMRELQKKEAEGQLKPEELAAVIQAQREANTVPDEVEEVRKELLLILKGDFSGTVEALSGAVSGIGNAQAGVRIVSQSVGDPTEGDVQTAHAVGGQVVGFNVKAPKSVQTTAARLQPRVKVHCDDVIYRLMEHVTSEVAALLPPRQELRVQGEAQVAQLFQIKGSGGKAARNIAGCRVTNGLINRTYEVRVLRGEDRAEIFRGKLDALRQVKKDVQEMRKGTECGMSFEGFDDVRVDDVIQCFTTVDVPQTL</sequence>
<evidence type="ECO:0000256" key="9">
    <source>
        <dbReference type="ARBA" id="ARBA00023128"/>
    </source>
</evidence>
<dbReference type="SUPFAM" id="SSF52156">
    <property type="entry name" value="Initiation factor IF2/eIF5b, domain 3"/>
    <property type="match status" value="1"/>
</dbReference>
<feature type="coiled-coil region" evidence="15">
    <location>
        <begin position="640"/>
        <end position="667"/>
    </location>
</feature>
<dbReference type="InterPro" id="IPR027417">
    <property type="entry name" value="P-loop_NTPase"/>
</dbReference>
<comment type="similarity">
    <text evidence="2">Belongs to the TRAFAC class translation factor GTPase superfamily. Classic translation factor GTPase family. IF-2 subfamily.</text>
</comment>
<dbReference type="Gene3D" id="3.40.50.10050">
    <property type="entry name" value="Translation initiation factor IF- 2, domain 3"/>
    <property type="match status" value="1"/>
</dbReference>
<keyword evidence="6" id="KW-0547">Nucleotide-binding</keyword>
<dbReference type="SUPFAM" id="SSF52540">
    <property type="entry name" value="P-loop containing nucleoside triphosphate hydrolases"/>
    <property type="match status" value="1"/>
</dbReference>
<comment type="function">
    <text evidence="12">One of the essential components for the initiation of protein synthesis. Protects formylmethionyl-tRNA from spontaneous hydrolysis and promotes its binding to the 30S ribosomal subunits. Also involved in the hydrolysis of GTP during the formation of the 70S ribosomal complex.</text>
</comment>
<comment type="subcellular location">
    <subcellularLocation>
        <location evidence="1">Mitochondrion</location>
    </subcellularLocation>
</comment>
<dbReference type="CDD" id="cd23156">
    <property type="entry name" value="Prefoldin_3"/>
    <property type="match status" value="1"/>
</dbReference>
<dbReference type="InterPro" id="IPR000795">
    <property type="entry name" value="T_Tr_GTP-bd_dom"/>
</dbReference>
<dbReference type="HAMAP" id="MF_00100_B">
    <property type="entry name" value="IF_2_B"/>
    <property type="match status" value="1"/>
</dbReference>
<comment type="subunit">
    <text evidence="4">Heterohexamer of two PFD-alpha type and four PFD-beta type subunits.</text>
</comment>
<feature type="compositionally biased region" description="Basic and acidic residues" evidence="16">
    <location>
        <begin position="245"/>
        <end position="273"/>
    </location>
</feature>
<evidence type="ECO:0000313" key="18">
    <source>
        <dbReference type="EMBL" id="WFD39151.1"/>
    </source>
</evidence>
<dbReference type="InterPro" id="IPR015760">
    <property type="entry name" value="TIF_IF2"/>
</dbReference>
<evidence type="ECO:0000256" key="7">
    <source>
        <dbReference type="ARBA" id="ARBA00022917"/>
    </source>
</evidence>
<evidence type="ECO:0000256" key="13">
    <source>
        <dbReference type="ARBA" id="ARBA00044105"/>
    </source>
</evidence>
<dbReference type="CDD" id="cd03702">
    <property type="entry name" value="IF2_mtIF2_II"/>
    <property type="match status" value="1"/>
</dbReference>
<evidence type="ECO:0000256" key="5">
    <source>
        <dbReference type="ARBA" id="ARBA00022540"/>
    </source>
</evidence>
<feature type="region of interest" description="Disordered" evidence="16">
    <location>
        <begin position="176"/>
        <end position="273"/>
    </location>
</feature>
<evidence type="ECO:0000256" key="1">
    <source>
        <dbReference type="ARBA" id="ARBA00004173"/>
    </source>
</evidence>
<dbReference type="RefSeq" id="XP_060122048.1">
    <property type="nucleotide sequence ID" value="XM_060266065.1"/>
</dbReference>
<dbReference type="PANTHER" id="PTHR43381">
    <property type="entry name" value="TRANSLATION INITIATION FACTOR IF-2-RELATED"/>
    <property type="match status" value="1"/>
</dbReference>
<dbReference type="GO" id="GO:0003924">
    <property type="term" value="F:GTPase activity"/>
    <property type="evidence" value="ECO:0007669"/>
    <property type="project" value="InterPro"/>
</dbReference>
<evidence type="ECO:0000259" key="17">
    <source>
        <dbReference type="PROSITE" id="PS51722"/>
    </source>
</evidence>
<dbReference type="FunFam" id="1.10.287.370:FF:000001">
    <property type="entry name" value="Prefoldin subunit 3"/>
    <property type="match status" value="1"/>
</dbReference>
<dbReference type="InterPro" id="IPR023115">
    <property type="entry name" value="TIF_IF2_dom3"/>
</dbReference>
<feature type="coiled-coil region" evidence="15">
    <location>
        <begin position="130"/>
        <end position="157"/>
    </location>
</feature>
<keyword evidence="10" id="KW-0342">GTP-binding</keyword>
<dbReference type="InterPro" id="IPR009053">
    <property type="entry name" value="Prefoldin"/>
</dbReference>
<comment type="similarity">
    <text evidence="3">Belongs to the prefoldin subunit alpha family.</text>
</comment>
<accession>A0AAF0JFP4</accession>
<evidence type="ECO:0000256" key="14">
    <source>
        <dbReference type="ARBA" id="ARBA00044200"/>
    </source>
</evidence>
<evidence type="ECO:0000256" key="15">
    <source>
        <dbReference type="SAM" id="Coils"/>
    </source>
</evidence>
<evidence type="ECO:0000313" key="19">
    <source>
        <dbReference type="Proteomes" id="UP001217754"/>
    </source>
</evidence>
<keyword evidence="15" id="KW-0175">Coiled coil</keyword>
<dbReference type="InterPro" id="IPR004127">
    <property type="entry name" value="Prefoldin_subunit_alpha"/>
</dbReference>
<keyword evidence="7" id="KW-0648">Protein biosynthesis</keyword>
<dbReference type="CDD" id="cd03692">
    <property type="entry name" value="mtIF2_IVc"/>
    <property type="match status" value="1"/>
</dbReference>
<keyword evidence="11" id="KW-0143">Chaperone</keyword>
<dbReference type="GeneID" id="85225772"/>
<dbReference type="FunFam" id="2.40.30.10:FF:000054">
    <property type="entry name" value="Translation initiation factor IF-2"/>
    <property type="match status" value="1"/>
</dbReference>
<dbReference type="FunFam" id="2.40.30.10:FF:000008">
    <property type="entry name" value="Translation initiation factor IF-2"/>
    <property type="match status" value="1"/>
</dbReference>
<dbReference type="Pfam" id="PF02996">
    <property type="entry name" value="Prefoldin"/>
    <property type="match status" value="1"/>
</dbReference>
<dbReference type="InterPro" id="IPR053905">
    <property type="entry name" value="EF-G-like_DII"/>
</dbReference>
<feature type="compositionally biased region" description="Low complexity" evidence="16">
    <location>
        <begin position="199"/>
        <end position="221"/>
    </location>
</feature>
<evidence type="ECO:0000256" key="8">
    <source>
        <dbReference type="ARBA" id="ARBA00022946"/>
    </source>
</evidence>
<gene>
    <name evidence="18" type="primary">IFM1</name>
    <name evidence="18" type="ORF">MJAP1_002121</name>
</gene>
<keyword evidence="19" id="KW-1185">Reference proteome</keyword>
<organism evidence="18 19">
    <name type="scientific">Malassezia japonica</name>
    <dbReference type="NCBI Taxonomy" id="223818"/>
    <lineage>
        <taxon>Eukaryota</taxon>
        <taxon>Fungi</taxon>
        <taxon>Dikarya</taxon>
        <taxon>Basidiomycota</taxon>
        <taxon>Ustilaginomycotina</taxon>
        <taxon>Malasseziomycetes</taxon>
        <taxon>Malasseziales</taxon>
        <taxon>Malasseziaceae</taxon>
        <taxon>Malassezia</taxon>
    </lineage>
</organism>
<dbReference type="Gene3D" id="2.40.30.10">
    <property type="entry name" value="Translation factors"/>
    <property type="match status" value="2"/>
</dbReference>
<dbReference type="InterPro" id="IPR005225">
    <property type="entry name" value="Small_GTP-bd"/>
</dbReference>
<dbReference type="SUPFAM" id="SSF46579">
    <property type="entry name" value="Prefoldin"/>
    <property type="match status" value="1"/>
</dbReference>
<feature type="domain" description="Tr-type G" evidence="17">
    <location>
        <begin position="356"/>
        <end position="532"/>
    </location>
</feature>
<dbReference type="InterPro" id="IPR009000">
    <property type="entry name" value="Transl_B-barrel_sf"/>
</dbReference>
<protein>
    <recommendedName>
        <fullName evidence="13">Translation initiation factor IF-2, chloroplastic</fullName>
    </recommendedName>
    <alternativeName>
        <fullName evidence="14">Translation initiation factor IF-2, mitochondrial</fullName>
    </alternativeName>
</protein>
<dbReference type="InterPro" id="IPR000178">
    <property type="entry name" value="TF_IF2_bacterial-like"/>
</dbReference>